<reference evidence="1 2" key="1">
    <citation type="submission" date="2016-09" db="EMBL/GenBank/DDBJ databases">
        <authorList>
            <person name="Doonan J."/>
            <person name="Pachebat J.A."/>
            <person name="Golyshin P.N."/>
            <person name="Denman S."/>
            <person name="Mcdonald J.E."/>
        </authorList>
    </citation>
    <scope>NUCLEOTIDE SEQUENCE [LARGE SCALE GENOMIC DNA]</scope>
    <source>
        <strain evidence="1 2">NCPPB 3934</strain>
    </source>
</reference>
<comment type="caution">
    <text evidence="1">The sequence shown here is derived from an EMBL/GenBank/DDBJ whole genome shotgun (WGS) entry which is preliminary data.</text>
</comment>
<organism evidence="1 2">
    <name type="scientific">Brenneria alni</name>
    <dbReference type="NCBI Taxonomy" id="71656"/>
    <lineage>
        <taxon>Bacteria</taxon>
        <taxon>Pseudomonadati</taxon>
        <taxon>Pseudomonadota</taxon>
        <taxon>Gammaproteobacteria</taxon>
        <taxon>Enterobacterales</taxon>
        <taxon>Pectobacteriaceae</taxon>
        <taxon>Brenneria</taxon>
    </lineage>
</organism>
<gene>
    <name evidence="1" type="ORF">BIY29_17670</name>
</gene>
<sequence length="130" mass="14773">MNNLINRLARSRHSIVDLLVLISEIEGQLMVAEAFNKLGINSEHDDGDLTSHDYRVFNIAHDLGEALYLDFIPESYRVHFDDVISLGMKVGEGYWQPSFQNGLNEAAHTLSELSNEGQDVDEYIEYLAHH</sequence>
<dbReference type="EMBL" id="MJLZ01000058">
    <property type="protein sequence ID" value="RLM18817.1"/>
    <property type="molecule type" value="Genomic_DNA"/>
</dbReference>
<dbReference type="OrthoDB" id="6418964at2"/>
<accession>A0A421DJK0</accession>
<keyword evidence="2" id="KW-1185">Reference proteome</keyword>
<evidence type="ECO:0000313" key="2">
    <source>
        <dbReference type="Proteomes" id="UP000285648"/>
    </source>
</evidence>
<dbReference type="Proteomes" id="UP000285648">
    <property type="component" value="Unassembled WGS sequence"/>
</dbReference>
<evidence type="ECO:0000313" key="1">
    <source>
        <dbReference type="EMBL" id="RLM18817.1"/>
    </source>
</evidence>
<dbReference type="RefSeq" id="WP_121576465.1">
    <property type="nucleotide sequence ID" value="NZ_MJLZ01000058.1"/>
</dbReference>
<name>A0A421DJK0_9GAMM</name>
<proteinExistence type="predicted"/>
<protein>
    <submittedName>
        <fullName evidence="1">Uncharacterized protein</fullName>
    </submittedName>
</protein>
<dbReference type="AlphaFoldDB" id="A0A421DJK0"/>